<evidence type="ECO:0000259" key="3">
    <source>
        <dbReference type="PROSITE" id="PS50048"/>
    </source>
</evidence>
<evidence type="ECO:0000313" key="4">
    <source>
        <dbReference type="EMBL" id="KAG9240352.1"/>
    </source>
</evidence>
<protein>
    <recommendedName>
        <fullName evidence="3">Zn(2)-C6 fungal-type domain-containing protein</fullName>
    </recommendedName>
</protein>
<dbReference type="GO" id="GO:0005634">
    <property type="term" value="C:nucleus"/>
    <property type="evidence" value="ECO:0007669"/>
    <property type="project" value="UniProtKB-SubCell"/>
</dbReference>
<evidence type="ECO:0000313" key="5">
    <source>
        <dbReference type="Proteomes" id="UP000887226"/>
    </source>
</evidence>
<dbReference type="InterPro" id="IPR001138">
    <property type="entry name" value="Zn2Cys6_DnaBD"/>
</dbReference>
<feature type="region of interest" description="Disordered" evidence="2">
    <location>
        <begin position="109"/>
        <end position="159"/>
    </location>
</feature>
<feature type="domain" description="Zn(2)-C6 fungal-type" evidence="3">
    <location>
        <begin position="168"/>
        <end position="198"/>
    </location>
</feature>
<feature type="region of interest" description="Disordered" evidence="2">
    <location>
        <begin position="242"/>
        <end position="264"/>
    </location>
</feature>
<organism evidence="4 5">
    <name type="scientific">Calycina marina</name>
    <dbReference type="NCBI Taxonomy" id="1763456"/>
    <lineage>
        <taxon>Eukaryota</taxon>
        <taxon>Fungi</taxon>
        <taxon>Dikarya</taxon>
        <taxon>Ascomycota</taxon>
        <taxon>Pezizomycotina</taxon>
        <taxon>Leotiomycetes</taxon>
        <taxon>Helotiales</taxon>
        <taxon>Pezizellaceae</taxon>
        <taxon>Calycina</taxon>
    </lineage>
</organism>
<keyword evidence="5" id="KW-1185">Reference proteome</keyword>
<dbReference type="Gene3D" id="4.10.240.10">
    <property type="entry name" value="Zn(2)-C6 fungal-type DNA-binding domain"/>
    <property type="match status" value="1"/>
</dbReference>
<reference evidence="4" key="1">
    <citation type="journal article" date="2021" name="IMA Fungus">
        <title>Genomic characterization of three marine fungi, including Emericellopsis atlantica sp. nov. with signatures of a generalist lifestyle and marine biomass degradation.</title>
        <authorList>
            <person name="Hagestad O.C."/>
            <person name="Hou L."/>
            <person name="Andersen J.H."/>
            <person name="Hansen E.H."/>
            <person name="Altermark B."/>
            <person name="Li C."/>
            <person name="Kuhnert E."/>
            <person name="Cox R.J."/>
            <person name="Crous P.W."/>
            <person name="Spatafora J.W."/>
            <person name="Lail K."/>
            <person name="Amirebrahimi M."/>
            <person name="Lipzen A."/>
            <person name="Pangilinan J."/>
            <person name="Andreopoulos W."/>
            <person name="Hayes R.D."/>
            <person name="Ng V."/>
            <person name="Grigoriev I.V."/>
            <person name="Jackson S.A."/>
            <person name="Sutton T.D.S."/>
            <person name="Dobson A.D.W."/>
            <person name="Rama T."/>
        </authorList>
    </citation>
    <scope>NUCLEOTIDE SEQUENCE</scope>
    <source>
        <strain evidence="4">TRa3180A</strain>
    </source>
</reference>
<dbReference type="GO" id="GO:0045944">
    <property type="term" value="P:positive regulation of transcription by RNA polymerase II"/>
    <property type="evidence" value="ECO:0007669"/>
    <property type="project" value="TreeGrafter"/>
</dbReference>
<feature type="region of interest" description="Disordered" evidence="2">
    <location>
        <begin position="296"/>
        <end position="320"/>
    </location>
</feature>
<dbReference type="SUPFAM" id="SSF57701">
    <property type="entry name" value="Zn2/Cys6 DNA-binding domain"/>
    <property type="match status" value="1"/>
</dbReference>
<dbReference type="InterPro" id="IPR036864">
    <property type="entry name" value="Zn2-C6_fun-type_DNA-bd_sf"/>
</dbReference>
<dbReference type="PROSITE" id="PS50048">
    <property type="entry name" value="ZN2_CY6_FUNGAL_2"/>
    <property type="match status" value="1"/>
</dbReference>
<dbReference type="OrthoDB" id="4078573at2759"/>
<dbReference type="CDD" id="cd00067">
    <property type="entry name" value="GAL4"/>
    <property type="match status" value="1"/>
</dbReference>
<dbReference type="AlphaFoldDB" id="A0A9P7YVA7"/>
<feature type="compositionally biased region" description="Polar residues" evidence="2">
    <location>
        <begin position="310"/>
        <end position="320"/>
    </location>
</feature>
<dbReference type="EMBL" id="MU254475">
    <property type="protein sequence ID" value="KAG9240352.1"/>
    <property type="molecule type" value="Genomic_DNA"/>
</dbReference>
<feature type="compositionally biased region" description="Basic residues" evidence="2">
    <location>
        <begin position="296"/>
        <end position="309"/>
    </location>
</feature>
<dbReference type="SMART" id="SM00066">
    <property type="entry name" value="GAL4"/>
    <property type="match status" value="1"/>
</dbReference>
<evidence type="ECO:0000256" key="2">
    <source>
        <dbReference type="SAM" id="MobiDB-lite"/>
    </source>
</evidence>
<comment type="caution">
    <text evidence="4">The sequence shown here is derived from an EMBL/GenBank/DDBJ whole genome shotgun (WGS) entry which is preliminary data.</text>
</comment>
<name>A0A9P7YVA7_9HELO</name>
<proteinExistence type="predicted"/>
<dbReference type="PANTHER" id="PTHR37534:SF40">
    <property type="entry name" value="ZN(2)-C6 FUNGAL-TYPE DOMAIN-CONTAINING PROTEIN"/>
    <property type="match status" value="1"/>
</dbReference>
<dbReference type="GO" id="GO:0000976">
    <property type="term" value="F:transcription cis-regulatory region binding"/>
    <property type="evidence" value="ECO:0007669"/>
    <property type="project" value="TreeGrafter"/>
</dbReference>
<dbReference type="PROSITE" id="PS00463">
    <property type="entry name" value="ZN2_CY6_FUNGAL_1"/>
    <property type="match status" value="1"/>
</dbReference>
<dbReference type="Proteomes" id="UP000887226">
    <property type="component" value="Unassembled WGS sequence"/>
</dbReference>
<dbReference type="GO" id="GO:0000981">
    <property type="term" value="F:DNA-binding transcription factor activity, RNA polymerase II-specific"/>
    <property type="evidence" value="ECO:0007669"/>
    <property type="project" value="InterPro"/>
</dbReference>
<dbReference type="Pfam" id="PF00172">
    <property type="entry name" value="Zn_clus"/>
    <property type="match status" value="1"/>
</dbReference>
<accession>A0A9P7YVA7</accession>
<feature type="region of interest" description="Disordered" evidence="2">
    <location>
        <begin position="1"/>
        <end position="20"/>
    </location>
</feature>
<evidence type="ECO:0000256" key="1">
    <source>
        <dbReference type="ARBA" id="ARBA00023242"/>
    </source>
</evidence>
<dbReference type="PANTHER" id="PTHR37534">
    <property type="entry name" value="TRANSCRIPTIONAL ACTIVATOR PROTEIN UGA3"/>
    <property type="match status" value="1"/>
</dbReference>
<feature type="compositionally biased region" description="Polar residues" evidence="2">
    <location>
        <begin position="109"/>
        <end position="139"/>
    </location>
</feature>
<dbReference type="GO" id="GO:0008270">
    <property type="term" value="F:zinc ion binding"/>
    <property type="evidence" value="ECO:0007669"/>
    <property type="project" value="InterPro"/>
</dbReference>
<sequence>MRPPNRRRPLGSQVPDHDPAVRVGGRQAGVVKERCDVDARRVAAEDVGGLGCPDITTAARSRRVFIVATYNSQDYLAPSPGFDLEYGYRVPLNNSPVYSASTVSDHTLAGDQQLTPSSSNYSPAPSEQQKITSAKQTASGRKPANTMPAMGGSKDAAAAKKPKRVRTGCLTCRERHLKCDEGLPNCVNCTKSSRECKRGVRLNFIDTQVKNPHIIAPTKDWKVTLLDESRLIASEYQGGEERYPLPDARRPKRGQSFAVPANHPALDPEVISESNALAPMQSNGIYPVDGSYSKRKSHLRHASQHHSHTRSNSSYLPSPNAYNNSAQQLLEIPSTGCITDPEELLFIQVYQEEVALWMDSMDFQKHFSRILVMESIHNPKASMLRNAFLACGARHLTLVNPSYHENRSLYYYDMATAQLLRCLQNPERDMTMCATTAVVLNVYEIMSERAQQRMNHIAGARALVKECGWSARSTGVGAACFWLNIGMEILSCLHFNWQVAWEPDMWGIDMDVSRQISLGNEELWVHRMLYIIGKIANFRANIPRFREADPSAENDRQQSRFAEWQKLKDLCDNWNAKSPQSMHPMAVIHPSQTSTKSAFPEVWLLWQPPIVGALFYHTAMCLMAQINPLMGSEQHGMNQMMMKHAHMICGITAHVKDRGVASVALRSLAIAAECLVVRREQEEVLEIFEKIRKETGWNIGFLHTELRAKWSWTPVEVPAAPLTTSLVGQFFTALPAAATVSNLPPAPKMPPRAFPPSGILNPLLKNADFSNPNHPYKEVWTPHSNNAPQYSNNYLGF</sequence>
<gene>
    <name evidence="4" type="ORF">BJ878DRAFT_546339</name>
</gene>
<keyword evidence="1" id="KW-0539">Nucleus</keyword>